<evidence type="ECO:0000259" key="6">
    <source>
        <dbReference type="Pfam" id="PF05922"/>
    </source>
</evidence>
<dbReference type="PROSITE" id="PS51892">
    <property type="entry name" value="SUBTILASE"/>
    <property type="match status" value="1"/>
</dbReference>
<dbReference type="Pfam" id="PF05922">
    <property type="entry name" value="Inhibitor_I9"/>
    <property type="match status" value="1"/>
</dbReference>
<reference evidence="8 9" key="1">
    <citation type="submission" date="2021-05" db="EMBL/GenBank/DDBJ databases">
        <title>Genome Assembly of Synthetic Allotetraploid Brassica napus Reveals Homoeologous Exchanges between Subgenomes.</title>
        <authorList>
            <person name="Davis J.T."/>
        </authorList>
    </citation>
    <scope>NUCLEOTIDE SEQUENCE [LARGE SCALE GENOMIC DNA]</scope>
    <source>
        <strain evidence="9">cv. Da-Ae</strain>
        <tissue evidence="8">Seedling</tissue>
    </source>
</reference>
<protein>
    <recommendedName>
        <fullName evidence="10">Subtilisin-like protease</fullName>
    </recommendedName>
</protein>
<sequence length="342" mass="36931">MGSRFRLISAFFFECYCGFATRLTPEEADSLMTQPGVISVQQEQKYELHTTRTPLFLGLDGQNAGLFLETGASSDIIRRYVLTDPNPTTSILIRGTVVNVRPSPMVATFSSRGPKTIMPNILKLDLIAPGSGASMSCPHVSGLAALLMSVHLEWSPAAIRSALMTTAYNTYKDGKPILDVATGKPSTPFEHVSPTTAVNPGLIYDLTTEDYIDFICASNYNSSLITIISRGNYACPRKTHPAADLNYPSFAVNVKGSGTYKYTRTVTNVGGAGSYSVKVTSETTAVKISVEPPVLNFKEVNEKKSYSVTFTVVSSKAPRSNSFGSIEWSDGKHVVASPVAIR</sequence>
<evidence type="ECO:0008006" key="10">
    <source>
        <dbReference type="Google" id="ProtNLM"/>
    </source>
</evidence>
<keyword evidence="9" id="KW-1185">Reference proteome</keyword>
<gene>
    <name evidence="8" type="ORF">HID58_084952</name>
</gene>
<comment type="similarity">
    <text evidence="1 3">Belongs to the peptidase S8 family.</text>
</comment>
<dbReference type="Pfam" id="PF00082">
    <property type="entry name" value="Peptidase_S8"/>
    <property type="match status" value="1"/>
</dbReference>
<name>A0ABQ7XNN7_BRANA</name>
<dbReference type="InterPro" id="IPR041469">
    <property type="entry name" value="Subtilisin-like_FN3"/>
</dbReference>
<evidence type="ECO:0000313" key="9">
    <source>
        <dbReference type="Proteomes" id="UP000824890"/>
    </source>
</evidence>
<dbReference type="EMBL" id="JAGKQM010000019">
    <property type="protein sequence ID" value="KAH0856691.1"/>
    <property type="molecule type" value="Genomic_DNA"/>
</dbReference>
<evidence type="ECO:0000256" key="4">
    <source>
        <dbReference type="SAM" id="SignalP"/>
    </source>
</evidence>
<dbReference type="Pfam" id="PF17766">
    <property type="entry name" value="fn3_6"/>
    <property type="match status" value="1"/>
</dbReference>
<dbReference type="Proteomes" id="UP000824890">
    <property type="component" value="Unassembled WGS sequence"/>
</dbReference>
<proteinExistence type="inferred from homology"/>
<keyword evidence="2 4" id="KW-0732">Signal</keyword>
<feature type="domain" description="Subtilisin-like protease fibronectin type-III" evidence="7">
    <location>
        <begin position="244"/>
        <end position="341"/>
    </location>
</feature>
<evidence type="ECO:0000256" key="2">
    <source>
        <dbReference type="ARBA" id="ARBA00022729"/>
    </source>
</evidence>
<dbReference type="InterPro" id="IPR045051">
    <property type="entry name" value="SBT"/>
</dbReference>
<dbReference type="Gene3D" id="2.60.40.2310">
    <property type="match status" value="1"/>
</dbReference>
<evidence type="ECO:0000313" key="8">
    <source>
        <dbReference type="EMBL" id="KAH0856691.1"/>
    </source>
</evidence>
<dbReference type="InterPro" id="IPR036852">
    <property type="entry name" value="Peptidase_S8/S53_dom_sf"/>
</dbReference>
<comment type="caution">
    <text evidence="8">The sequence shown here is derived from an EMBL/GenBank/DDBJ whole genome shotgun (WGS) entry which is preliminary data.</text>
</comment>
<evidence type="ECO:0000256" key="3">
    <source>
        <dbReference type="PROSITE-ProRule" id="PRU01240"/>
    </source>
</evidence>
<evidence type="ECO:0000259" key="7">
    <source>
        <dbReference type="Pfam" id="PF17766"/>
    </source>
</evidence>
<comment type="caution">
    <text evidence="3">Lacks conserved residue(s) required for the propagation of feature annotation.</text>
</comment>
<feature type="chain" id="PRO_5046890386" description="Subtilisin-like protease" evidence="4">
    <location>
        <begin position="21"/>
        <end position="342"/>
    </location>
</feature>
<dbReference type="InterPro" id="IPR010259">
    <property type="entry name" value="S8pro/Inhibitor_I9"/>
</dbReference>
<feature type="domain" description="Inhibitor I9" evidence="6">
    <location>
        <begin position="18"/>
        <end position="49"/>
    </location>
</feature>
<dbReference type="PANTHER" id="PTHR10795">
    <property type="entry name" value="PROPROTEIN CONVERTASE SUBTILISIN/KEXIN"/>
    <property type="match status" value="1"/>
</dbReference>
<dbReference type="Gene3D" id="3.40.50.200">
    <property type="entry name" value="Peptidase S8/S53 domain"/>
    <property type="match status" value="2"/>
</dbReference>
<organism evidence="8 9">
    <name type="scientific">Brassica napus</name>
    <name type="common">Rape</name>
    <dbReference type="NCBI Taxonomy" id="3708"/>
    <lineage>
        <taxon>Eukaryota</taxon>
        <taxon>Viridiplantae</taxon>
        <taxon>Streptophyta</taxon>
        <taxon>Embryophyta</taxon>
        <taxon>Tracheophyta</taxon>
        <taxon>Spermatophyta</taxon>
        <taxon>Magnoliopsida</taxon>
        <taxon>eudicotyledons</taxon>
        <taxon>Gunneridae</taxon>
        <taxon>Pentapetalae</taxon>
        <taxon>rosids</taxon>
        <taxon>malvids</taxon>
        <taxon>Brassicales</taxon>
        <taxon>Brassicaceae</taxon>
        <taxon>Brassiceae</taxon>
        <taxon>Brassica</taxon>
    </lineage>
</organism>
<evidence type="ECO:0000259" key="5">
    <source>
        <dbReference type="Pfam" id="PF00082"/>
    </source>
</evidence>
<dbReference type="Gene3D" id="3.50.30.30">
    <property type="match status" value="1"/>
</dbReference>
<accession>A0ABQ7XNN7</accession>
<feature type="signal peptide" evidence="4">
    <location>
        <begin position="1"/>
        <end position="20"/>
    </location>
</feature>
<feature type="domain" description="Peptidase S8/S53" evidence="5">
    <location>
        <begin position="96"/>
        <end position="170"/>
    </location>
</feature>
<dbReference type="SUPFAM" id="SSF52743">
    <property type="entry name" value="Subtilisin-like"/>
    <property type="match status" value="1"/>
</dbReference>
<evidence type="ECO:0000256" key="1">
    <source>
        <dbReference type="ARBA" id="ARBA00011073"/>
    </source>
</evidence>
<dbReference type="InterPro" id="IPR000209">
    <property type="entry name" value="Peptidase_S8/S53_dom"/>
</dbReference>